<evidence type="ECO:0000313" key="1">
    <source>
        <dbReference type="EMBL" id="KKM50122.1"/>
    </source>
</evidence>
<dbReference type="EMBL" id="LAZR01011967">
    <property type="protein sequence ID" value="KKM50122.1"/>
    <property type="molecule type" value="Genomic_DNA"/>
</dbReference>
<protein>
    <submittedName>
        <fullName evidence="1">Uncharacterized protein</fullName>
    </submittedName>
</protein>
<organism evidence="1">
    <name type="scientific">marine sediment metagenome</name>
    <dbReference type="NCBI Taxonomy" id="412755"/>
    <lineage>
        <taxon>unclassified sequences</taxon>
        <taxon>metagenomes</taxon>
        <taxon>ecological metagenomes</taxon>
    </lineage>
</organism>
<proteinExistence type="predicted"/>
<sequence>MTNEKTFKNTMESLYNVLSESLNEMNEDKGMWKKKMEMMKELSESMSDYMKEINEASMNWGEEESEDLANITTERIDIINKFEKEIPKIKKTMKNIQFLDPNKS</sequence>
<feature type="non-terminal residue" evidence="1">
    <location>
        <position position="104"/>
    </location>
</feature>
<comment type="caution">
    <text evidence="1">The sequence shown here is derived from an EMBL/GenBank/DDBJ whole genome shotgun (WGS) entry which is preliminary data.</text>
</comment>
<gene>
    <name evidence="1" type="ORF">LCGC14_1556300</name>
</gene>
<name>A0A0F9L538_9ZZZZ</name>
<dbReference type="AlphaFoldDB" id="A0A0F9L538"/>
<reference evidence="1" key="1">
    <citation type="journal article" date="2015" name="Nature">
        <title>Complex archaea that bridge the gap between prokaryotes and eukaryotes.</title>
        <authorList>
            <person name="Spang A."/>
            <person name="Saw J.H."/>
            <person name="Jorgensen S.L."/>
            <person name="Zaremba-Niedzwiedzka K."/>
            <person name="Martijn J."/>
            <person name="Lind A.E."/>
            <person name="van Eijk R."/>
            <person name="Schleper C."/>
            <person name="Guy L."/>
            <person name="Ettema T.J."/>
        </authorList>
    </citation>
    <scope>NUCLEOTIDE SEQUENCE</scope>
</reference>
<accession>A0A0F9L538</accession>